<feature type="region of interest" description="Disordered" evidence="1">
    <location>
        <begin position="219"/>
        <end position="246"/>
    </location>
</feature>
<organism evidence="3 4">
    <name type="scientific">Georgenia yuyongxinii</name>
    <dbReference type="NCBI Taxonomy" id="2589797"/>
    <lineage>
        <taxon>Bacteria</taxon>
        <taxon>Bacillati</taxon>
        <taxon>Actinomycetota</taxon>
        <taxon>Actinomycetes</taxon>
        <taxon>Micrococcales</taxon>
        <taxon>Bogoriellaceae</taxon>
        <taxon>Georgenia</taxon>
    </lineage>
</organism>
<dbReference type="AlphaFoldDB" id="A0A5B8C4S7"/>
<dbReference type="CDD" id="cd06223">
    <property type="entry name" value="PRTases_typeI"/>
    <property type="match status" value="1"/>
</dbReference>
<dbReference type="GO" id="GO:0016757">
    <property type="term" value="F:glycosyltransferase activity"/>
    <property type="evidence" value="ECO:0007669"/>
    <property type="project" value="UniProtKB-KW"/>
</dbReference>
<gene>
    <name evidence="3" type="ORF">FE374_05240</name>
</gene>
<keyword evidence="3" id="KW-0328">Glycosyltransferase</keyword>
<dbReference type="Gene3D" id="3.40.50.2020">
    <property type="match status" value="1"/>
</dbReference>
<dbReference type="Gene3D" id="3.40.50.1820">
    <property type="entry name" value="alpha/beta hydrolase"/>
    <property type="match status" value="1"/>
</dbReference>
<proteinExistence type="predicted"/>
<dbReference type="SUPFAM" id="SSF53474">
    <property type="entry name" value="alpha/beta-Hydrolases"/>
    <property type="match status" value="1"/>
</dbReference>
<feature type="compositionally biased region" description="Low complexity" evidence="1">
    <location>
        <begin position="219"/>
        <end position="228"/>
    </location>
</feature>
<name>A0A5B8C4S7_9MICO</name>
<dbReference type="Gene3D" id="3.30.1310.20">
    <property type="entry name" value="PRTase-like"/>
    <property type="match status" value="1"/>
</dbReference>
<dbReference type="EMBL" id="CP040915">
    <property type="protein sequence ID" value="QDC24112.1"/>
    <property type="molecule type" value="Genomic_DNA"/>
</dbReference>
<dbReference type="Pfam" id="PF00156">
    <property type="entry name" value="Pribosyltran"/>
    <property type="match status" value="1"/>
</dbReference>
<dbReference type="InterPro" id="IPR000836">
    <property type="entry name" value="PRTase_dom"/>
</dbReference>
<dbReference type="SUPFAM" id="SSF53271">
    <property type="entry name" value="PRTase-like"/>
    <property type="match status" value="1"/>
</dbReference>
<sequence length="463" mass="47781">MRRTDSRFVDRVAAGRRLAEELTGARLGDVVVAGLPRGGVPVAAEIARALDAPLDVVVVRKLGVPWQPEVAMGAVGEDGTVVVNPRIVAQVSEPEVAAVTARERDEVARRLRAWRGDGGADVHGRTVVLVDDGIATGATARAAVAVLRARGAARVVLAVPVAAADSLEALRPLVDDIVCLLVPDELYAVGAWYDDFRQVDDAVVRELLDAARTRRAAGTGQAVDTGGAADTGGAGTADGGGTTEESVETSAGLLPALLTVPDGAAGLVLFAHGSGSSRLSPRNAQVARMLQGAGLATALLDLLTPAEAGDRARVFDIPLLAGRLLDATRWAATRPELAELTLGYFGASTGAGAALWAAAEHPARLRAVVSRGGRPDLAEERLPAVRAPTLLIVGARDTEVLALNRQARAGLTCPSELTTVPGATHLFEEPGTLEVAGRLAVAWFRRHLEAGGQNHGAAAGRIP</sequence>
<protein>
    <submittedName>
        <fullName evidence="3">Phosphoribosyltransferase</fullName>
    </submittedName>
</protein>
<dbReference type="InterPro" id="IPR029057">
    <property type="entry name" value="PRTase-like"/>
</dbReference>
<dbReference type="Proteomes" id="UP000314616">
    <property type="component" value="Chromosome"/>
</dbReference>
<dbReference type="OrthoDB" id="9810066at2"/>
<feature type="compositionally biased region" description="Gly residues" evidence="1">
    <location>
        <begin position="229"/>
        <end position="242"/>
    </location>
</feature>
<evidence type="ECO:0000313" key="4">
    <source>
        <dbReference type="Proteomes" id="UP000314616"/>
    </source>
</evidence>
<dbReference type="KEGG" id="gyu:FE374_05240"/>
<accession>A0A5B8C4S7</accession>
<evidence type="ECO:0000313" key="3">
    <source>
        <dbReference type="EMBL" id="QDC24112.1"/>
    </source>
</evidence>
<evidence type="ECO:0000259" key="2">
    <source>
        <dbReference type="Pfam" id="PF00156"/>
    </source>
</evidence>
<evidence type="ECO:0000256" key="1">
    <source>
        <dbReference type="SAM" id="MobiDB-lite"/>
    </source>
</evidence>
<dbReference type="RefSeq" id="WP_139927556.1">
    <property type="nucleotide sequence ID" value="NZ_CP040915.1"/>
</dbReference>
<dbReference type="InterPro" id="IPR029058">
    <property type="entry name" value="AB_hydrolase_fold"/>
</dbReference>
<keyword evidence="3" id="KW-0808">Transferase</keyword>
<feature type="domain" description="Phosphoribosyltransferase" evidence="2">
    <location>
        <begin position="13"/>
        <end position="170"/>
    </location>
</feature>
<reference evidence="3 4" key="1">
    <citation type="submission" date="2019-05" db="EMBL/GenBank/DDBJ databases">
        <title>Georgenia *** sp. nov., and Georgenia *** sp. nov., isolated from the intestinal contents of plateau pika (Ochotona curzoniae) in the Qinghai-Tibet plateau of China.</title>
        <authorList>
            <person name="Tian Z."/>
        </authorList>
    </citation>
    <scope>NUCLEOTIDE SEQUENCE [LARGE SCALE GENOMIC DNA]</scope>
    <source>
        <strain evidence="3 4">Z443</strain>
    </source>
</reference>